<evidence type="ECO:0008006" key="3">
    <source>
        <dbReference type="Google" id="ProtNLM"/>
    </source>
</evidence>
<dbReference type="RefSeq" id="WP_052882738.1">
    <property type="nucleotide sequence ID" value="NZ_CP010904.1"/>
</dbReference>
<accession>A0A0G3EGP0</accession>
<keyword evidence="2" id="KW-1185">Reference proteome</keyword>
<proteinExistence type="predicted"/>
<evidence type="ECO:0000313" key="2">
    <source>
        <dbReference type="Proteomes" id="UP000035268"/>
    </source>
</evidence>
<dbReference type="InterPro" id="IPR005331">
    <property type="entry name" value="Sulfotransferase"/>
</dbReference>
<name>A0A0G3EGP0_9BACT</name>
<evidence type="ECO:0000313" key="1">
    <source>
        <dbReference type="EMBL" id="AKJ65518.1"/>
    </source>
</evidence>
<dbReference type="KEGG" id="vbl:L21SP4_02291"/>
<dbReference type="GO" id="GO:0008146">
    <property type="term" value="F:sulfotransferase activity"/>
    <property type="evidence" value="ECO:0007669"/>
    <property type="project" value="InterPro"/>
</dbReference>
<reference evidence="1 2" key="2">
    <citation type="journal article" date="2016" name="ISME J.">
        <title>Characterization of the first cultured representative of Verrucomicrobia subdivision 5 indicates the proposal of a novel phylum.</title>
        <authorList>
            <person name="Spring S."/>
            <person name="Bunk B."/>
            <person name="Sproer C."/>
            <person name="Schumann P."/>
            <person name="Rohde M."/>
            <person name="Tindall B.J."/>
            <person name="Klenk H.P."/>
        </authorList>
    </citation>
    <scope>NUCLEOTIDE SEQUENCE [LARGE SCALE GENOMIC DNA]</scope>
    <source>
        <strain evidence="1 2">L21-Fru-AB</strain>
    </source>
</reference>
<dbReference type="OrthoDB" id="3078487at2"/>
<gene>
    <name evidence="1" type="ORF">L21SP4_02291</name>
</gene>
<reference evidence="2" key="1">
    <citation type="submission" date="2015-02" db="EMBL/GenBank/DDBJ databases">
        <title>Description and complete genome sequence of the first cultured representative of the subdivision 5 of the Verrucomicrobia phylum.</title>
        <authorList>
            <person name="Spring S."/>
            <person name="Bunk B."/>
            <person name="Sproer C."/>
            <person name="Klenk H.-P."/>
        </authorList>
    </citation>
    <scope>NUCLEOTIDE SEQUENCE [LARGE SCALE GENOMIC DNA]</scope>
    <source>
        <strain evidence="2">L21-Fru-AB</strain>
    </source>
</reference>
<organism evidence="1 2">
    <name type="scientific">Kiritimatiella glycovorans</name>
    <dbReference type="NCBI Taxonomy" id="1307763"/>
    <lineage>
        <taxon>Bacteria</taxon>
        <taxon>Pseudomonadati</taxon>
        <taxon>Kiritimatiellota</taxon>
        <taxon>Kiritimatiellia</taxon>
        <taxon>Kiritimatiellales</taxon>
        <taxon>Kiritimatiellaceae</taxon>
        <taxon>Kiritimatiella</taxon>
    </lineage>
</organism>
<dbReference type="Proteomes" id="UP000035268">
    <property type="component" value="Chromosome"/>
</dbReference>
<dbReference type="EMBL" id="CP010904">
    <property type="protein sequence ID" value="AKJ65518.1"/>
    <property type="molecule type" value="Genomic_DNA"/>
</dbReference>
<dbReference type="STRING" id="1307763.L21SP4_02291"/>
<dbReference type="Pfam" id="PF03567">
    <property type="entry name" value="Sulfotransfer_2"/>
    <property type="match status" value="1"/>
</dbReference>
<dbReference type="GO" id="GO:0016020">
    <property type="term" value="C:membrane"/>
    <property type="evidence" value="ECO:0007669"/>
    <property type="project" value="InterPro"/>
</dbReference>
<dbReference type="AlphaFoldDB" id="A0A0G3EGP0"/>
<protein>
    <recommendedName>
        <fullName evidence="3">Sulfotransferase family protein</fullName>
    </recommendedName>
</protein>
<sequence>MPRFIHPERNYYLSTSCKVLYTTLTKQAGLQELSNVQFARALLFDALRGHRREHYMFVRNPYDRVVSCFADKFRRSPPQRTPDTGWQTCQVLAFPFLGLSEQDDFEQIRERLLQTTFIEFVRMLPAIYREEPHFYPQHFMLHPRLKKRIAGPRIRLKKWYRIETELKDAARDLGLDLSIRTQKSDHGHADEYYDSESRAIVNGIYQRDFDFGYPMSTAESTA</sequence>